<dbReference type="InterPro" id="IPR003607">
    <property type="entry name" value="HD/PDEase_dom"/>
</dbReference>
<dbReference type="Gene3D" id="1.10.3210.10">
    <property type="entry name" value="Hypothetical protein af1432"/>
    <property type="match status" value="1"/>
</dbReference>
<name>A0ABW6MND9_9ACTN</name>
<accession>A0ABW6MND9</accession>
<gene>
    <name evidence="2" type="ORF">ACFYQT_03710</name>
</gene>
<dbReference type="Proteomes" id="UP001601422">
    <property type="component" value="Unassembled WGS sequence"/>
</dbReference>
<dbReference type="InterPro" id="IPR006674">
    <property type="entry name" value="HD_domain"/>
</dbReference>
<dbReference type="EMBL" id="JBIAJP010000001">
    <property type="protein sequence ID" value="MFF0002556.1"/>
    <property type="molecule type" value="Genomic_DNA"/>
</dbReference>
<dbReference type="InterPro" id="IPR006675">
    <property type="entry name" value="HDIG_dom"/>
</dbReference>
<evidence type="ECO:0000313" key="3">
    <source>
        <dbReference type="Proteomes" id="UP001601422"/>
    </source>
</evidence>
<evidence type="ECO:0000259" key="1">
    <source>
        <dbReference type="SMART" id="SM00471"/>
    </source>
</evidence>
<keyword evidence="3" id="KW-1185">Reference proteome</keyword>
<organism evidence="2 3">
    <name type="scientific">Streptomyces tibetensis</name>
    <dbReference type="NCBI Taxonomy" id="2382123"/>
    <lineage>
        <taxon>Bacteria</taxon>
        <taxon>Bacillati</taxon>
        <taxon>Actinomycetota</taxon>
        <taxon>Actinomycetes</taxon>
        <taxon>Kitasatosporales</taxon>
        <taxon>Streptomycetaceae</taxon>
        <taxon>Streptomyces</taxon>
    </lineage>
</organism>
<dbReference type="Pfam" id="PF01966">
    <property type="entry name" value="HD"/>
    <property type="match status" value="1"/>
</dbReference>
<dbReference type="RefSeq" id="WP_389825154.1">
    <property type="nucleotide sequence ID" value="NZ_JBIAJP010000001.1"/>
</dbReference>
<dbReference type="SMART" id="SM00471">
    <property type="entry name" value="HDc"/>
    <property type="match status" value="1"/>
</dbReference>
<dbReference type="CDD" id="cd00077">
    <property type="entry name" value="HDc"/>
    <property type="match status" value="1"/>
</dbReference>
<evidence type="ECO:0000313" key="2">
    <source>
        <dbReference type="EMBL" id="MFF0002556.1"/>
    </source>
</evidence>
<protein>
    <submittedName>
        <fullName evidence="2">HD domain-containing protein</fullName>
    </submittedName>
</protein>
<dbReference type="SUPFAM" id="SSF109604">
    <property type="entry name" value="HD-domain/PDEase-like"/>
    <property type="match status" value="1"/>
</dbReference>
<comment type="caution">
    <text evidence="2">The sequence shown here is derived from an EMBL/GenBank/DDBJ whole genome shotgun (WGS) entry which is preliminary data.</text>
</comment>
<dbReference type="NCBIfam" id="TIGR00277">
    <property type="entry name" value="HDIG"/>
    <property type="match status" value="1"/>
</dbReference>
<sequence>MRIPGPAEIRALHEKYAPTTEAFALVHRHCEIVWGIAEQLLSAPHLAHLDAELVRAGCLLHDIGVYRLYGADGRLDHRNYIRHGLLGHEILEAEGFPEALRRFCSHHTGVGLTRQDIVSQGLPLPPADYVAVTEEERLVMYADKFHTKSRPSAFLSPDEYATYVRRFGEDKVAAFEALRTEFGDPDLDGSVPCGSVAADVRTAHVKAAWKSGPNTAKGPSRHVR</sequence>
<feature type="domain" description="HD/PDEase" evidence="1">
    <location>
        <begin position="22"/>
        <end position="157"/>
    </location>
</feature>
<reference evidence="2 3" key="1">
    <citation type="submission" date="2024-10" db="EMBL/GenBank/DDBJ databases">
        <title>The Natural Products Discovery Center: Release of the First 8490 Sequenced Strains for Exploring Actinobacteria Biosynthetic Diversity.</title>
        <authorList>
            <person name="Kalkreuter E."/>
            <person name="Kautsar S.A."/>
            <person name="Yang D."/>
            <person name="Bader C.D."/>
            <person name="Teijaro C.N."/>
            <person name="Fluegel L."/>
            <person name="Davis C.M."/>
            <person name="Simpson J.R."/>
            <person name="Lauterbach L."/>
            <person name="Steele A.D."/>
            <person name="Gui C."/>
            <person name="Meng S."/>
            <person name="Li G."/>
            <person name="Viehrig K."/>
            <person name="Ye F."/>
            <person name="Su P."/>
            <person name="Kiefer A.F."/>
            <person name="Nichols A."/>
            <person name="Cepeda A.J."/>
            <person name="Yan W."/>
            <person name="Fan B."/>
            <person name="Jiang Y."/>
            <person name="Adhikari A."/>
            <person name="Zheng C.-J."/>
            <person name="Schuster L."/>
            <person name="Cowan T.M."/>
            <person name="Smanski M.J."/>
            <person name="Chevrette M.G."/>
            <person name="De Carvalho L.P.S."/>
            <person name="Shen B."/>
        </authorList>
    </citation>
    <scope>NUCLEOTIDE SEQUENCE [LARGE SCALE GENOMIC DNA]</scope>
    <source>
        <strain evidence="2 3">NPDC005497</strain>
    </source>
</reference>
<proteinExistence type="predicted"/>